<dbReference type="InterPro" id="IPR003529">
    <property type="entry name" value="Hematopoietin_rcpt_Gp130_CS"/>
</dbReference>
<evidence type="ECO:0000256" key="11">
    <source>
        <dbReference type="SAM" id="MobiDB-lite"/>
    </source>
</evidence>
<evidence type="ECO:0000256" key="8">
    <source>
        <dbReference type="ARBA" id="ARBA00023157"/>
    </source>
</evidence>
<keyword evidence="7 12" id="KW-0472">Membrane</keyword>
<dbReference type="Gene3D" id="2.60.40.10">
    <property type="entry name" value="Immunoglobulins"/>
    <property type="match status" value="4"/>
</dbReference>
<evidence type="ECO:0000256" key="1">
    <source>
        <dbReference type="ARBA" id="ARBA00004479"/>
    </source>
</evidence>
<dbReference type="PANTHER" id="PTHR23037:SF44">
    <property type="entry name" value="LEPTIN RECEPTOR"/>
    <property type="match status" value="1"/>
</dbReference>
<feature type="region of interest" description="Disordered" evidence="11">
    <location>
        <begin position="1003"/>
        <end position="1081"/>
    </location>
</feature>
<feature type="compositionally biased region" description="Acidic residues" evidence="11">
    <location>
        <begin position="1050"/>
        <end position="1068"/>
    </location>
</feature>
<comment type="caution">
    <text evidence="14">The sequence shown here is derived from an EMBL/GenBank/DDBJ whole genome shotgun (WGS) entry which is preliminary data.</text>
</comment>
<keyword evidence="3 12" id="KW-0812">Transmembrane</keyword>
<feature type="compositionally biased region" description="Polar residues" evidence="11">
    <location>
        <begin position="970"/>
        <end position="985"/>
    </location>
</feature>
<dbReference type="InterPro" id="IPR036116">
    <property type="entry name" value="FN3_sf"/>
</dbReference>
<dbReference type="PANTHER" id="PTHR23037">
    <property type="entry name" value="CYTOKINE RECEPTOR"/>
    <property type="match status" value="1"/>
</dbReference>
<dbReference type="Proteomes" id="UP000823561">
    <property type="component" value="Chromosome 9"/>
</dbReference>
<evidence type="ECO:0000259" key="13">
    <source>
        <dbReference type="PROSITE" id="PS50853"/>
    </source>
</evidence>
<keyword evidence="5" id="KW-0677">Repeat</keyword>
<feature type="domain" description="Fibronectin type-III" evidence="13">
    <location>
        <begin position="506"/>
        <end position="599"/>
    </location>
</feature>
<comment type="subcellular location">
    <subcellularLocation>
        <location evidence="1">Membrane</location>
        <topology evidence="1">Single-pass type I membrane protein</topology>
    </subcellularLocation>
</comment>
<dbReference type="EMBL" id="JADWDJ010000009">
    <property type="protein sequence ID" value="KAG5275449.1"/>
    <property type="molecule type" value="Genomic_DNA"/>
</dbReference>
<dbReference type="GO" id="GO:0004896">
    <property type="term" value="F:cytokine receptor activity"/>
    <property type="evidence" value="ECO:0007669"/>
    <property type="project" value="InterPro"/>
</dbReference>
<dbReference type="AlphaFoldDB" id="A0AAV6GJT9"/>
<evidence type="ECO:0000256" key="7">
    <source>
        <dbReference type="ARBA" id="ARBA00023136"/>
    </source>
</evidence>
<feature type="region of interest" description="Disordered" evidence="11">
    <location>
        <begin position="1097"/>
        <end position="1116"/>
    </location>
</feature>
<dbReference type="Pfam" id="PF06328">
    <property type="entry name" value="Lep_receptor_Ig"/>
    <property type="match status" value="1"/>
</dbReference>
<dbReference type="PROSITE" id="PS50853">
    <property type="entry name" value="FN3"/>
    <property type="match status" value="2"/>
</dbReference>
<dbReference type="Pfam" id="PF18589">
    <property type="entry name" value="ObR_Ig"/>
    <property type="match status" value="1"/>
</dbReference>
<keyword evidence="4" id="KW-0732">Signal</keyword>
<evidence type="ECO:0000256" key="5">
    <source>
        <dbReference type="ARBA" id="ARBA00022737"/>
    </source>
</evidence>
<keyword evidence="10" id="KW-0325">Glycoprotein</keyword>
<accession>A0AAV6GJT9</accession>
<evidence type="ECO:0000256" key="12">
    <source>
        <dbReference type="SAM" id="Phobius"/>
    </source>
</evidence>
<feature type="domain" description="Fibronectin type-III" evidence="13">
    <location>
        <begin position="214"/>
        <end position="304"/>
    </location>
</feature>
<gene>
    <name evidence="14" type="ORF">AALO_G00120420</name>
</gene>
<feature type="transmembrane region" description="Helical" evidence="12">
    <location>
        <begin position="803"/>
        <end position="825"/>
    </location>
</feature>
<feature type="compositionally biased region" description="Low complexity" evidence="11">
    <location>
        <begin position="917"/>
        <end position="926"/>
    </location>
</feature>
<dbReference type="SUPFAM" id="SSF49265">
    <property type="entry name" value="Fibronectin type III"/>
    <property type="match status" value="2"/>
</dbReference>
<feature type="compositionally biased region" description="Basic and acidic residues" evidence="11">
    <location>
        <begin position="1069"/>
        <end position="1081"/>
    </location>
</feature>
<feature type="compositionally biased region" description="Acidic residues" evidence="11">
    <location>
        <begin position="1021"/>
        <end position="1032"/>
    </location>
</feature>
<evidence type="ECO:0000256" key="2">
    <source>
        <dbReference type="ARBA" id="ARBA00008921"/>
    </source>
</evidence>
<dbReference type="InterPro" id="IPR010457">
    <property type="entry name" value="IgC2-like_lig-bd"/>
</dbReference>
<dbReference type="InterPro" id="IPR013783">
    <property type="entry name" value="Ig-like_fold"/>
</dbReference>
<comment type="similarity">
    <text evidence="2">Belongs to the type I cytokine receptor family. Type 2 subfamily.</text>
</comment>
<reference evidence="14" key="1">
    <citation type="submission" date="2020-10" db="EMBL/GenBank/DDBJ databases">
        <title>Chromosome-scale genome assembly of the Allis shad, Alosa alosa.</title>
        <authorList>
            <person name="Margot Z."/>
            <person name="Christophe K."/>
            <person name="Cabau C."/>
            <person name="Louis A."/>
            <person name="Berthelot C."/>
            <person name="Parey E."/>
            <person name="Roest Crollius H."/>
            <person name="Montfort J."/>
            <person name="Robinson-Rechavi M."/>
            <person name="Bucao C."/>
            <person name="Bouchez O."/>
            <person name="Gislard M."/>
            <person name="Lluch J."/>
            <person name="Milhes M."/>
            <person name="Lampietro C."/>
            <person name="Lopez Roques C."/>
            <person name="Donnadieu C."/>
            <person name="Braasch I."/>
            <person name="Desvignes T."/>
            <person name="Postlethwait J."/>
            <person name="Bobe J."/>
            <person name="Guiguen Y."/>
        </authorList>
    </citation>
    <scope>NUCLEOTIDE SEQUENCE</scope>
    <source>
        <strain evidence="14">M-15738</strain>
        <tissue evidence="14">Blood</tissue>
    </source>
</reference>
<evidence type="ECO:0000313" key="14">
    <source>
        <dbReference type="EMBL" id="KAG5275449.1"/>
    </source>
</evidence>
<protein>
    <recommendedName>
        <fullName evidence="13">Fibronectin type-III domain-containing protein</fullName>
    </recommendedName>
</protein>
<feature type="compositionally biased region" description="Low complexity" evidence="11">
    <location>
        <begin position="1107"/>
        <end position="1116"/>
    </location>
</feature>
<evidence type="ECO:0000313" key="15">
    <source>
        <dbReference type="Proteomes" id="UP000823561"/>
    </source>
</evidence>
<dbReference type="CDD" id="cd00063">
    <property type="entry name" value="FN3"/>
    <property type="match status" value="2"/>
</dbReference>
<keyword evidence="6 12" id="KW-1133">Transmembrane helix</keyword>
<dbReference type="Pfam" id="PF00041">
    <property type="entry name" value="fn3"/>
    <property type="match status" value="1"/>
</dbReference>
<dbReference type="PROSITE" id="PS01353">
    <property type="entry name" value="HEMATOPO_REC_L_F2"/>
    <property type="match status" value="1"/>
</dbReference>
<keyword evidence="8" id="KW-1015">Disulfide bond</keyword>
<keyword evidence="15" id="KW-1185">Reference proteome</keyword>
<dbReference type="InterPro" id="IPR003961">
    <property type="entry name" value="FN3_dom"/>
</dbReference>
<feature type="region of interest" description="Disordered" evidence="11">
    <location>
        <begin position="917"/>
        <end position="946"/>
    </location>
</feature>
<feature type="region of interest" description="Disordered" evidence="11">
    <location>
        <begin position="964"/>
        <end position="985"/>
    </location>
</feature>
<dbReference type="GO" id="GO:0009897">
    <property type="term" value="C:external side of plasma membrane"/>
    <property type="evidence" value="ECO:0007669"/>
    <property type="project" value="TreeGrafter"/>
</dbReference>
<evidence type="ECO:0000256" key="9">
    <source>
        <dbReference type="ARBA" id="ARBA00023170"/>
    </source>
</evidence>
<evidence type="ECO:0000256" key="10">
    <source>
        <dbReference type="ARBA" id="ARBA00023180"/>
    </source>
</evidence>
<evidence type="ECO:0000256" key="4">
    <source>
        <dbReference type="ARBA" id="ARBA00022729"/>
    </source>
</evidence>
<sequence length="1144" mass="127294">MAIGVWKCWTVHGTCNIYDRTLLTMLNLFISLVLTVHGVASLDLLGVHAEPYEDVPWRMDLCCELLAAAHSVGDGATDSSTSHLPSSALTTDQLRCHQDNSTDTTHGKTGVCLNIMCWLDEEKENLICIRKLQSASADRLVSISLRHWPAGADTGAYREQCEENSGCRCMEDDHTCSLALEGGHANVSVMVNVTDARGSILSSVTHIHTQWLNPPSNLHYTTDQQKEVVLRWSPPQPEALRYQVRLFSSKQPDWQFLPAVKDSWLALRDLSEHTLYTVQVRSQSLQFQEHWSNWSQPLYLCLSDTCYMPEVVFASPGSEVTVYCIIQDTRWNATNVRWWLNGKDPIPESQYRAIKDHVSAVTWRTMAAGVHFLLCCAKGEKDRCSHIYPKVFTKGNYNTKIDCQTTVDSTNKMTCTWNKEVLSEDQLMYKWYDGRCEDMQMEEELTNSVSQVTKCPSGGVGHRKCTLETVRLISCYKLWLEEVGGEGQVKSHPVYVTPFDLMKPTPPSNIQAVSMPNGTMRLAWSPADPGYELEYKVRYTATTEKASLQYLGPQLESWAAVVVAEPCVVYKVEVQCKRHNGSGYWSDWSEPHMSTIKNSLAPERGPEFWRQLKEDSMRNQVNVTLLFKALSIEDPPRCVEGLVVQHQSSGGAMWSSETALGASHAFLLGQEPLTVTVMARNSVGDSSNNHILTLTRSPKRQSVQSFTARVINSTCVDLSWTLLPGGPAPLAFVIEWPHPNGELQQRGQAAENVQWIRVPPSDRAANVHGHFYGAEQHKFTLYTLYKDGEGKPVQCISSREDPAAYMLLMIIAFLAVVLFVTLIISQNQMKKLMWKDVPDPNKCSWAQGVDLKKVENIESLFRHPDGLTACPLLLISEVVSEAEVVEKTVPATFQKEMETGGISKETTVLMPTHMSLSDSVSSEPVSGGTSGILETPESSGQSAVSGQSSVTYATVLLNDQPCQRHKHNQENLSSSSDEGNFSANNSDISGSFGLWEMEQAVLETGETDPRHSSSYNSVELEFSENSEEEDEVLTSRRVSSELYYLGMGSQDDDQEEDADGDDEDEEEEGPTKLEGPHLGSLREEGVLVCVEPASQCNSPLARRDSKSSCSSCASQSGLPLYLPQFRTAAAKPIRSWPEDHVLPL</sequence>
<keyword evidence="9" id="KW-0675">Receptor</keyword>
<dbReference type="InterPro" id="IPR041182">
    <property type="entry name" value="LEP-R_IGD"/>
</dbReference>
<name>A0AAV6GJT9_9TELE</name>
<evidence type="ECO:0000256" key="6">
    <source>
        <dbReference type="ARBA" id="ARBA00022989"/>
    </source>
</evidence>
<dbReference type="SMART" id="SM00060">
    <property type="entry name" value="FN3"/>
    <property type="match status" value="3"/>
</dbReference>
<proteinExistence type="inferred from homology"/>
<organism evidence="14 15">
    <name type="scientific">Alosa alosa</name>
    <name type="common">allis shad</name>
    <dbReference type="NCBI Taxonomy" id="278164"/>
    <lineage>
        <taxon>Eukaryota</taxon>
        <taxon>Metazoa</taxon>
        <taxon>Chordata</taxon>
        <taxon>Craniata</taxon>
        <taxon>Vertebrata</taxon>
        <taxon>Euteleostomi</taxon>
        <taxon>Actinopterygii</taxon>
        <taxon>Neopterygii</taxon>
        <taxon>Teleostei</taxon>
        <taxon>Clupei</taxon>
        <taxon>Clupeiformes</taxon>
        <taxon>Clupeoidei</taxon>
        <taxon>Clupeidae</taxon>
        <taxon>Alosa</taxon>
    </lineage>
</organism>
<evidence type="ECO:0000256" key="3">
    <source>
        <dbReference type="ARBA" id="ARBA00022692"/>
    </source>
</evidence>